<organism evidence="2 3">
    <name type="scientific">Streptomyces griseorubiginosus</name>
    <dbReference type="NCBI Taxonomy" id="67304"/>
    <lineage>
        <taxon>Bacteria</taxon>
        <taxon>Bacillati</taxon>
        <taxon>Actinomycetota</taxon>
        <taxon>Actinomycetes</taxon>
        <taxon>Kitasatosporales</taxon>
        <taxon>Streptomycetaceae</taxon>
        <taxon>Streptomyces</taxon>
    </lineage>
</organism>
<accession>A0AAI8PRN7</accession>
<sequence>MQKIQLTYWWNGHEPGDVVDVDDLAARELLGVIARPAEGDADSEDAADPADSDD</sequence>
<evidence type="ECO:0000313" key="2">
    <source>
        <dbReference type="EMBL" id="AYC42395.1"/>
    </source>
</evidence>
<evidence type="ECO:0000256" key="1">
    <source>
        <dbReference type="SAM" id="MobiDB-lite"/>
    </source>
</evidence>
<proteinExistence type="predicted"/>
<protein>
    <submittedName>
        <fullName evidence="2">Uncharacterized protein</fullName>
    </submittedName>
</protein>
<dbReference type="GeneID" id="91287307"/>
<gene>
    <name evidence="2" type="ORF">DWG14_06690</name>
</gene>
<evidence type="ECO:0000313" key="3">
    <source>
        <dbReference type="Proteomes" id="UP000265765"/>
    </source>
</evidence>
<dbReference type="EMBL" id="CP032427">
    <property type="protein sequence ID" value="AYC42395.1"/>
    <property type="molecule type" value="Genomic_DNA"/>
</dbReference>
<feature type="region of interest" description="Disordered" evidence="1">
    <location>
        <begin position="35"/>
        <end position="54"/>
    </location>
</feature>
<dbReference type="Proteomes" id="UP000265765">
    <property type="component" value="Chromosome"/>
</dbReference>
<dbReference type="RefSeq" id="WP_162952139.1">
    <property type="nucleotide sequence ID" value="NZ_CP032427.1"/>
</dbReference>
<reference evidence="2 3" key="1">
    <citation type="submission" date="2018-09" db="EMBL/GenBank/DDBJ databases">
        <title>Production of Trimethoprim by Streptomyces sp. 3E-1.</title>
        <authorList>
            <person name="Kang H.J."/>
            <person name="Kim S.B."/>
        </authorList>
    </citation>
    <scope>NUCLEOTIDE SEQUENCE [LARGE SCALE GENOMIC DNA]</scope>
    <source>
        <strain evidence="2 3">3E-1</strain>
    </source>
</reference>
<name>A0AAI8PRN7_9ACTN</name>
<feature type="compositionally biased region" description="Acidic residues" evidence="1">
    <location>
        <begin position="39"/>
        <end position="54"/>
    </location>
</feature>
<dbReference type="KEGG" id="sge:DWG14_06690"/>
<dbReference type="AlphaFoldDB" id="A0AAI8PRN7"/>